<organism evidence="8 9">
    <name type="scientific">Halorhabdus utahensis (strain DSM 12940 / JCM 11049 / AX-2)</name>
    <dbReference type="NCBI Taxonomy" id="519442"/>
    <lineage>
        <taxon>Archaea</taxon>
        <taxon>Methanobacteriati</taxon>
        <taxon>Methanobacteriota</taxon>
        <taxon>Stenosarchaea group</taxon>
        <taxon>Halobacteria</taxon>
        <taxon>Halobacteriales</taxon>
        <taxon>Haloarculaceae</taxon>
        <taxon>Halorhabdus</taxon>
    </lineage>
</organism>
<accession>C7NNF0</accession>
<evidence type="ECO:0000256" key="4">
    <source>
        <dbReference type="ARBA" id="ARBA00023163"/>
    </source>
</evidence>
<dbReference type="SUPFAM" id="SSF46689">
    <property type="entry name" value="Homeodomain-like"/>
    <property type="match status" value="1"/>
</dbReference>
<dbReference type="STRING" id="519442.Huta_1374"/>
<dbReference type="Gene3D" id="1.10.357.10">
    <property type="entry name" value="Tetracycline Repressor, domain 2"/>
    <property type="match status" value="1"/>
</dbReference>
<dbReference type="Proteomes" id="UP000002071">
    <property type="component" value="Chromosome"/>
</dbReference>
<keyword evidence="2" id="KW-0805">Transcription regulation</keyword>
<evidence type="ECO:0000256" key="6">
    <source>
        <dbReference type="SAM" id="MobiDB-lite"/>
    </source>
</evidence>
<dbReference type="PANTHER" id="PTHR30055">
    <property type="entry name" value="HTH-TYPE TRANSCRIPTIONAL REGULATOR RUTR"/>
    <property type="match status" value="1"/>
</dbReference>
<evidence type="ECO:0000256" key="1">
    <source>
        <dbReference type="ARBA" id="ARBA00022491"/>
    </source>
</evidence>
<evidence type="ECO:0000256" key="2">
    <source>
        <dbReference type="ARBA" id="ARBA00023015"/>
    </source>
</evidence>
<dbReference type="InterPro" id="IPR001647">
    <property type="entry name" value="HTH_TetR"/>
</dbReference>
<dbReference type="GO" id="GO:0003700">
    <property type="term" value="F:DNA-binding transcription factor activity"/>
    <property type="evidence" value="ECO:0007669"/>
    <property type="project" value="TreeGrafter"/>
</dbReference>
<dbReference type="GeneID" id="8383653"/>
<feature type="compositionally biased region" description="Polar residues" evidence="6">
    <location>
        <begin position="9"/>
        <end position="21"/>
    </location>
</feature>
<keyword evidence="1" id="KW-0678">Repressor</keyword>
<name>C7NNF0_HALUD</name>
<feature type="DNA-binding region" description="H-T-H motif" evidence="5">
    <location>
        <begin position="49"/>
        <end position="68"/>
    </location>
</feature>
<dbReference type="OrthoDB" id="135877at2157"/>
<evidence type="ECO:0000256" key="3">
    <source>
        <dbReference type="ARBA" id="ARBA00023125"/>
    </source>
</evidence>
<dbReference type="RefSeq" id="WP_015789124.1">
    <property type="nucleotide sequence ID" value="NC_013158.1"/>
</dbReference>
<feature type="region of interest" description="Disordered" evidence="6">
    <location>
        <begin position="1"/>
        <end position="25"/>
    </location>
</feature>
<dbReference type="Pfam" id="PF13977">
    <property type="entry name" value="TetR_C_6"/>
    <property type="match status" value="1"/>
</dbReference>
<feature type="domain" description="HTH tetR-type" evidence="7">
    <location>
        <begin position="26"/>
        <end position="86"/>
    </location>
</feature>
<dbReference type="PROSITE" id="PS50977">
    <property type="entry name" value="HTH_TETR_2"/>
    <property type="match status" value="1"/>
</dbReference>
<dbReference type="InterPro" id="IPR039538">
    <property type="entry name" value="BetI_C"/>
</dbReference>
<dbReference type="InterPro" id="IPR036271">
    <property type="entry name" value="Tet_transcr_reg_TetR-rel_C_sf"/>
</dbReference>
<dbReference type="PANTHER" id="PTHR30055:SF234">
    <property type="entry name" value="HTH-TYPE TRANSCRIPTIONAL REGULATOR BETI"/>
    <property type="match status" value="1"/>
</dbReference>
<dbReference type="EMBL" id="CP001687">
    <property type="protein sequence ID" value="ACV11550.1"/>
    <property type="molecule type" value="Genomic_DNA"/>
</dbReference>
<keyword evidence="3 5" id="KW-0238">DNA-binding</keyword>
<protein>
    <submittedName>
        <fullName evidence="8">Transcriptional regulator, TetR family</fullName>
    </submittedName>
</protein>
<gene>
    <name evidence="8" type="ordered locus">Huta_1374</name>
</gene>
<proteinExistence type="predicted"/>
<sequence>MGTEGDAGNSASEGDTGSGTATDAAGDTHEAIMGATYRALCEHGYADLTMQDIADEFDKSRSLLHYHYDTKEDLLLAFVDQMVGWIGDRLAETETDEPLPRLAEYVDRFVIEPDESDRQTFAVAIAELRVQAVHHPQFREKLQAHYERNVETVADILADGIEAGVFRDVDPERVGEAIYTAMVGARTYQVTLGAADATRRMRDAIAEFVIRELLVADRDVPEYVG</sequence>
<evidence type="ECO:0000313" key="9">
    <source>
        <dbReference type="Proteomes" id="UP000002071"/>
    </source>
</evidence>
<dbReference type="InterPro" id="IPR050109">
    <property type="entry name" value="HTH-type_TetR-like_transc_reg"/>
</dbReference>
<dbReference type="eggNOG" id="arCOG02646">
    <property type="taxonomic scope" value="Archaea"/>
</dbReference>
<dbReference type="HOGENOM" id="CLU_069356_15_3_2"/>
<dbReference type="InterPro" id="IPR009057">
    <property type="entry name" value="Homeodomain-like_sf"/>
</dbReference>
<dbReference type="Pfam" id="PF00440">
    <property type="entry name" value="TetR_N"/>
    <property type="match status" value="1"/>
</dbReference>
<evidence type="ECO:0000256" key="5">
    <source>
        <dbReference type="PROSITE-ProRule" id="PRU00335"/>
    </source>
</evidence>
<dbReference type="AlphaFoldDB" id="C7NNF0"/>
<dbReference type="SUPFAM" id="SSF48498">
    <property type="entry name" value="Tetracyclin repressor-like, C-terminal domain"/>
    <property type="match status" value="1"/>
</dbReference>
<evidence type="ECO:0000259" key="7">
    <source>
        <dbReference type="PROSITE" id="PS50977"/>
    </source>
</evidence>
<keyword evidence="4" id="KW-0804">Transcription</keyword>
<keyword evidence="9" id="KW-1185">Reference proteome</keyword>
<reference evidence="8 9" key="1">
    <citation type="journal article" date="2009" name="Stand. Genomic Sci.">
        <title>Complete genome sequence of Halorhabdus utahensis type strain (AX-2).</title>
        <authorList>
            <person name="Anderson I."/>
            <person name="Tindall B.J."/>
            <person name="Pomrenke H."/>
            <person name="Goker M."/>
            <person name="Lapidus A."/>
            <person name="Nolan M."/>
            <person name="Copeland A."/>
            <person name="Glavina Del Rio T."/>
            <person name="Chen F."/>
            <person name="Tice H."/>
            <person name="Cheng J.F."/>
            <person name="Lucas S."/>
            <person name="Chertkov O."/>
            <person name="Bruce D."/>
            <person name="Brettin T."/>
            <person name="Detter J.C."/>
            <person name="Han C."/>
            <person name="Goodwin L."/>
            <person name="Land M."/>
            <person name="Hauser L."/>
            <person name="Chang Y.J."/>
            <person name="Jeffries C.D."/>
            <person name="Pitluck S."/>
            <person name="Pati A."/>
            <person name="Mavromatis K."/>
            <person name="Ivanova N."/>
            <person name="Ovchinnikova G."/>
            <person name="Chen A."/>
            <person name="Palaniappan K."/>
            <person name="Chain P."/>
            <person name="Rohde M."/>
            <person name="Bristow J."/>
            <person name="Eisen J.A."/>
            <person name="Markowitz V."/>
            <person name="Hugenholtz P."/>
            <person name="Kyrpides N.C."/>
            <person name="Klenk H.P."/>
        </authorList>
    </citation>
    <scope>NUCLEOTIDE SEQUENCE [LARGE SCALE GENOMIC DNA]</scope>
    <source>
        <strain evidence="9">DSM 12940 / JCM 11049 / AX-2</strain>
    </source>
</reference>
<dbReference type="KEGG" id="hut:Huta_1374"/>
<evidence type="ECO:0000313" key="8">
    <source>
        <dbReference type="EMBL" id="ACV11550.1"/>
    </source>
</evidence>
<dbReference type="GO" id="GO:0000976">
    <property type="term" value="F:transcription cis-regulatory region binding"/>
    <property type="evidence" value="ECO:0007669"/>
    <property type="project" value="TreeGrafter"/>
</dbReference>